<keyword evidence="2" id="KW-0503">Monooxygenase</keyword>
<feature type="domain" description="ABM" evidence="1">
    <location>
        <begin position="2"/>
        <end position="92"/>
    </location>
</feature>
<comment type="caution">
    <text evidence="2">The sequence shown here is derived from an EMBL/GenBank/DDBJ whole genome shotgun (WGS) entry which is preliminary data.</text>
</comment>
<dbReference type="PROSITE" id="PS51725">
    <property type="entry name" value="ABM"/>
    <property type="match status" value="1"/>
</dbReference>
<reference evidence="2 3" key="1">
    <citation type="submission" date="2023-01" db="EMBL/GenBank/DDBJ databases">
        <title>Minimal conservation of predation-associated metabolite biosynthetic gene clusters underscores biosynthetic potential of Myxococcota including descriptions for ten novel species: Archangium lansinium sp. nov., Myxococcus landrumus sp. nov., Nannocystis bai.</title>
        <authorList>
            <person name="Ahearne A."/>
            <person name="Stevens C."/>
            <person name="Dowd S."/>
        </authorList>
    </citation>
    <scope>NUCLEOTIDE SEQUENCE [LARGE SCALE GENOMIC DNA]</scope>
    <source>
        <strain evidence="2 3">WIWO2</strain>
    </source>
</reference>
<dbReference type="SUPFAM" id="SSF54909">
    <property type="entry name" value="Dimeric alpha+beta barrel"/>
    <property type="match status" value="1"/>
</dbReference>
<dbReference type="GO" id="GO:0004497">
    <property type="term" value="F:monooxygenase activity"/>
    <property type="evidence" value="ECO:0007669"/>
    <property type="project" value="UniProtKB-KW"/>
</dbReference>
<organism evidence="2 3">
    <name type="scientific">Sorangium atrum</name>
    <dbReference type="NCBI Taxonomy" id="2995308"/>
    <lineage>
        <taxon>Bacteria</taxon>
        <taxon>Pseudomonadati</taxon>
        <taxon>Myxococcota</taxon>
        <taxon>Polyangia</taxon>
        <taxon>Polyangiales</taxon>
        <taxon>Polyangiaceae</taxon>
        <taxon>Sorangium</taxon>
    </lineage>
</organism>
<keyword evidence="3" id="KW-1185">Reference proteome</keyword>
<accession>A0ABT5CEV4</accession>
<dbReference type="EMBL" id="JAQNDK010000005">
    <property type="protein sequence ID" value="MDC0684128.1"/>
    <property type="molecule type" value="Genomic_DNA"/>
</dbReference>
<evidence type="ECO:0000313" key="2">
    <source>
        <dbReference type="EMBL" id="MDC0684128.1"/>
    </source>
</evidence>
<dbReference type="Gene3D" id="3.30.70.100">
    <property type="match status" value="1"/>
</dbReference>
<evidence type="ECO:0000259" key="1">
    <source>
        <dbReference type="PROSITE" id="PS51725"/>
    </source>
</evidence>
<protein>
    <submittedName>
        <fullName evidence="2">Antibiotic biosynthesis monooxygenase</fullName>
    </submittedName>
</protein>
<dbReference type="RefSeq" id="WP_272102255.1">
    <property type="nucleotide sequence ID" value="NZ_JAQNDK010000005.1"/>
</dbReference>
<dbReference type="Proteomes" id="UP001217485">
    <property type="component" value="Unassembled WGS sequence"/>
</dbReference>
<dbReference type="InterPro" id="IPR011008">
    <property type="entry name" value="Dimeric_a/b-barrel"/>
</dbReference>
<gene>
    <name evidence="2" type="ORF">POL72_40775</name>
</gene>
<keyword evidence="2" id="KW-0560">Oxidoreductase</keyword>
<proteinExistence type="predicted"/>
<sequence length="106" mass="11978">MIIEYIRYAIPAEQAQAFLSAYRAAATELRGSVHCLDYEISRCTEEPTSFVVRIRWDSLEGHLQGFRKEASFPSFFAKVKPFFENIQEMRHYALTDVAGAGGRPGG</sequence>
<dbReference type="InterPro" id="IPR007138">
    <property type="entry name" value="ABM_dom"/>
</dbReference>
<evidence type="ECO:0000313" key="3">
    <source>
        <dbReference type="Proteomes" id="UP001217485"/>
    </source>
</evidence>
<dbReference type="Pfam" id="PF03992">
    <property type="entry name" value="ABM"/>
    <property type="match status" value="1"/>
</dbReference>
<name>A0ABT5CEV4_9BACT</name>